<proteinExistence type="predicted"/>
<reference evidence="1" key="1">
    <citation type="submission" date="2021-06" db="EMBL/GenBank/DDBJ databases">
        <authorList>
            <person name="Kallberg Y."/>
            <person name="Tangrot J."/>
            <person name="Rosling A."/>
        </authorList>
    </citation>
    <scope>NUCLEOTIDE SEQUENCE</scope>
    <source>
        <strain evidence="1">MA461A</strain>
    </source>
</reference>
<sequence>TTLINNNVMVYISNNNILSELQNSINAFHLQNTMAIDDYISYQDEDIIYRNEILNKPKGREKPDDSIKLYNYTHKEALDTLDLITQYFLQQDSDMTEYIKMISKVSQATRIARNSSLQKVNLDSFFISNSTNSNRNNEMIEKTNFMLEISEESLLSNENS</sequence>
<evidence type="ECO:0000313" key="1">
    <source>
        <dbReference type="EMBL" id="CAG8840284.1"/>
    </source>
</evidence>
<accession>A0ACA9SLK6</accession>
<feature type="non-terminal residue" evidence="1">
    <location>
        <position position="1"/>
    </location>
</feature>
<protein>
    <submittedName>
        <fullName evidence="1">5178_t:CDS:1</fullName>
    </submittedName>
</protein>
<name>A0ACA9SLK6_9GLOM</name>
<dbReference type="Proteomes" id="UP000789920">
    <property type="component" value="Unassembled WGS sequence"/>
</dbReference>
<dbReference type="EMBL" id="CAJVQC010126267">
    <property type="protein sequence ID" value="CAG8840284.1"/>
    <property type="molecule type" value="Genomic_DNA"/>
</dbReference>
<comment type="caution">
    <text evidence="1">The sequence shown here is derived from an EMBL/GenBank/DDBJ whole genome shotgun (WGS) entry which is preliminary data.</text>
</comment>
<gene>
    <name evidence="1" type="ORF">RPERSI_LOCUS31377</name>
</gene>
<organism evidence="1 2">
    <name type="scientific">Racocetra persica</name>
    <dbReference type="NCBI Taxonomy" id="160502"/>
    <lineage>
        <taxon>Eukaryota</taxon>
        <taxon>Fungi</taxon>
        <taxon>Fungi incertae sedis</taxon>
        <taxon>Mucoromycota</taxon>
        <taxon>Glomeromycotina</taxon>
        <taxon>Glomeromycetes</taxon>
        <taxon>Diversisporales</taxon>
        <taxon>Gigasporaceae</taxon>
        <taxon>Racocetra</taxon>
    </lineage>
</organism>
<keyword evidence="2" id="KW-1185">Reference proteome</keyword>
<evidence type="ECO:0000313" key="2">
    <source>
        <dbReference type="Proteomes" id="UP000789920"/>
    </source>
</evidence>